<dbReference type="EMBL" id="VLTJ01000024">
    <property type="protein sequence ID" value="TSH94517.1"/>
    <property type="molecule type" value="Genomic_DNA"/>
</dbReference>
<evidence type="ECO:0000256" key="3">
    <source>
        <dbReference type="ARBA" id="ARBA00022723"/>
    </source>
</evidence>
<dbReference type="InterPro" id="IPR017938">
    <property type="entry name" value="Riboflavin_synthase-like_b-brl"/>
</dbReference>
<dbReference type="Proteomes" id="UP000318405">
    <property type="component" value="Unassembled WGS sequence"/>
</dbReference>
<dbReference type="Pfam" id="PF00175">
    <property type="entry name" value="NAD_binding_1"/>
    <property type="match status" value="1"/>
</dbReference>
<dbReference type="InterPro" id="IPR001041">
    <property type="entry name" value="2Fe-2S_ferredoxin-type"/>
</dbReference>
<organism evidence="9 10">
    <name type="scientific">Verticiella sediminum</name>
    <dbReference type="NCBI Taxonomy" id="1247510"/>
    <lineage>
        <taxon>Bacteria</taxon>
        <taxon>Pseudomonadati</taxon>
        <taxon>Pseudomonadota</taxon>
        <taxon>Betaproteobacteria</taxon>
        <taxon>Burkholderiales</taxon>
        <taxon>Alcaligenaceae</taxon>
        <taxon>Verticiella</taxon>
    </lineage>
</organism>
<dbReference type="CDD" id="cd00207">
    <property type="entry name" value="fer2"/>
    <property type="match status" value="1"/>
</dbReference>
<evidence type="ECO:0000256" key="6">
    <source>
        <dbReference type="ARBA" id="ARBA00023014"/>
    </source>
</evidence>
<feature type="domain" description="2Fe-2S ferredoxin-type" evidence="7">
    <location>
        <begin position="236"/>
        <end position="321"/>
    </location>
</feature>
<keyword evidence="2" id="KW-0001">2Fe-2S</keyword>
<evidence type="ECO:0000313" key="10">
    <source>
        <dbReference type="Proteomes" id="UP000318405"/>
    </source>
</evidence>
<keyword evidence="5" id="KW-0408">Iron</keyword>
<dbReference type="OrthoDB" id="544091at2"/>
<evidence type="ECO:0000256" key="1">
    <source>
        <dbReference type="ARBA" id="ARBA00022630"/>
    </source>
</evidence>
<keyword evidence="6" id="KW-0411">Iron-sulfur</keyword>
<dbReference type="PRINTS" id="PR00409">
    <property type="entry name" value="PHDIOXRDTASE"/>
</dbReference>
<dbReference type="InterPro" id="IPR036010">
    <property type="entry name" value="2Fe-2S_ferredoxin-like_sf"/>
</dbReference>
<dbReference type="InterPro" id="IPR001433">
    <property type="entry name" value="OxRdtase_FAD/NAD-bd"/>
</dbReference>
<keyword evidence="4" id="KW-0560">Oxidoreductase</keyword>
<evidence type="ECO:0000256" key="5">
    <source>
        <dbReference type="ARBA" id="ARBA00023004"/>
    </source>
</evidence>
<dbReference type="SUPFAM" id="SSF52343">
    <property type="entry name" value="Ferredoxin reductase-like, C-terminal NADP-linked domain"/>
    <property type="match status" value="1"/>
</dbReference>
<evidence type="ECO:0000313" key="9">
    <source>
        <dbReference type="EMBL" id="TSH94517.1"/>
    </source>
</evidence>
<keyword evidence="3" id="KW-0479">Metal-binding</keyword>
<reference evidence="9 10" key="1">
    <citation type="submission" date="2019-07" db="EMBL/GenBank/DDBJ databases">
        <title>Qingshengfaniella alkalisoli gen. nov., sp. nov., isolated from saline soil.</title>
        <authorList>
            <person name="Xu L."/>
            <person name="Huang X.-X."/>
            <person name="Sun J.-Q."/>
        </authorList>
    </citation>
    <scope>NUCLEOTIDE SEQUENCE [LARGE SCALE GENOMIC DNA]</scope>
    <source>
        <strain evidence="9 10">DSM 27279</strain>
    </source>
</reference>
<dbReference type="InterPro" id="IPR012675">
    <property type="entry name" value="Beta-grasp_dom_sf"/>
</dbReference>
<feature type="domain" description="FAD-binding FR-type" evidence="8">
    <location>
        <begin position="4"/>
        <end position="107"/>
    </location>
</feature>
<evidence type="ECO:0000259" key="8">
    <source>
        <dbReference type="PROSITE" id="PS51384"/>
    </source>
</evidence>
<dbReference type="GO" id="GO:0051537">
    <property type="term" value="F:2 iron, 2 sulfur cluster binding"/>
    <property type="evidence" value="ECO:0007669"/>
    <property type="project" value="UniProtKB-KW"/>
</dbReference>
<dbReference type="InterPro" id="IPR050415">
    <property type="entry name" value="MRET"/>
</dbReference>
<dbReference type="PROSITE" id="PS51384">
    <property type="entry name" value="FAD_FR"/>
    <property type="match status" value="1"/>
</dbReference>
<dbReference type="Gene3D" id="3.40.50.80">
    <property type="entry name" value="Nucleotide-binding domain of ferredoxin-NADP reductase (FNR) module"/>
    <property type="match status" value="1"/>
</dbReference>
<evidence type="ECO:0000259" key="7">
    <source>
        <dbReference type="PROSITE" id="PS51085"/>
    </source>
</evidence>
<dbReference type="GO" id="GO:0046872">
    <property type="term" value="F:metal ion binding"/>
    <property type="evidence" value="ECO:0007669"/>
    <property type="project" value="UniProtKB-KW"/>
</dbReference>
<sequence length="321" mass="33725">MAATDSLNVVVSRIAREAETIISLELRPSSAGALLPAFSAGAHVDLCLPGGMSRSYSLINPCHERDRYVIAVHREPSGRGGSAYVHDQVRTGDSLAVRPPRNLFPLVESAGHSVLIAGGIGITPLWCMIQRLHAIGSPWTLHYASRTPAHAAFLAAIRTVAATGGQRLHAVFDGAPGAARLDIAQAVDSAPAGSHFYCCGPAPMIEAFQAATRTLPPERVHLESFGGAQRADAGGYTVELARSGRSVVVPPGKTILDTLLDQGIAANYSCQEGVCGLCEVPVLAGEPDHRDHVLSDEEKAAQNVMMICCSGAKSTKLVLDL</sequence>
<comment type="caution">
    <text evidence="9">The sequence shown here is derived from an EMBL/GenBank/DDBJ whole genome shotgun (WGS) entry which is preliminary data.</text>
</comment>
<dbReference type="PANTHER" id="PTHR47354">
    <property type="entry name" value="NADH OXIDOREDUCTASE HCR"/>
    <property type="match status" value="1"/>
</dbReference>
<dbReference type="SUPFAM" id="SSF54292">
    <property type="entry name" value="2Fe-2S ferredoxin-like"/>
    <property type="match status" value="1"/>
</dbReference>
<keyword evidence="1" id="KW-0285">Flavoprotein</keyword>
<dbReference type="InterPro" id="IPR017927">
    <property type="entry name" value="FAD-bd_FR_type"/>
</dbReference>
<dbReference type="InterPro" id="IPR006058">
    <property type="entry name" value="2Fe2S_fd_BS"/>
</dbReference>
<dbReference type="CDD" id="cd06185">
    <property type="entry name" value="PDR_like"/>
    <property type="match status" value="1"/>
</dbReference>
<dbReference type="Gene3D" id="3.10.20.30">
    <property type="match status" value="1"/>
</dbReference>
<dbReference type="SUPFAM" id="SSF63380">
    <property type="entry name" value="Riboflavin synthase domain-like"/>
    <property type="match status" value="1"/>
</dbReference>
<dbReference type="RefSeq" id="WP_143948578.1">
    <property type="nucleotide sequence ID" value="NZ_BAABMB010000001.1"/>
</dbReference>
<name>A0A556ANQ7_9BURK</name>
<dbReference type="PROSITE" id="PS51085">
    <property type="entry name" value="2FE2S_FER_2"/>
    <property type="match status" value="1"/>
</dbReference>
<gene>
    <name evidence="9" type="ORF">FOZ76_12395</name>
</gene>
<dbReference type="Pfam" id="PF00111">
    <property type="entry name" value="Fer2"/>
    <property type="match status" value="1"/>
</dbReference>
<dbReference type="PANTHER" id="PTHR47354:SF1">
    <property type="entry name" value="CARNITINE MONOOXYGENASE REDUCTASE SUBUNIT"/>
    <property type="match status" value="1"/>
</dbReference>
<keyword evidence="10" id="KW-1185">Reference proteome</keyword>
<protein>
    <submittedName>
        <fullName evidence="9">Oxidoreductase</fullName>
    </submittedName>
</protein>
<proteinExistence type="predicted"/>
<dbReference type="InterPro" id="IPR039261">
    <property type="entry name" value="FNR_nucleotide-bd"/>
</dbReference>
<dbReference type="AlphaFoldDB" id="A0A556ANQ7"/>
<dbReference type="PROSITE" id="PS00197">
    <property type="entry name" value="2FE2S_FER_1"/>
    <property type="match status" value="1"/>
</dbReference>
<dbReference type="GO" id="GO:0016491">
    <property type="term" value="F:oxidoreductase activity"/>
    <property type="evidence" value="ECO:0007669"/>
    <property type="project" value="UniProtKB-KW"/>
</dbReference>
<accession>A0A556ANQ7</accession>
<evidence type="ECO:0000256" key="4">
    <source>
        <dbReference type="ARBA" id="ARBA00023002"/>
    </source>
</evidence>
<evidence type="ECO:0000256" key="2">
    <source>
        <dbReference type="ARBA" id="ARBA00022714"/>
    </source>
</evidence>
<dbReference type="Gene3D" id="2.40.30.10">
    <property type="entry name" value="Translation factors"/>
    <property type="match status" value="1"/>
</dbReference>